<dbReference type="EMBL" id="MDZB01000110">
    <property type="protein sequence ID" value="OGX85077.1"/>
    <property type="molecule type" value="Genomic_DNA"/>
</dbReference>
<dbReference type="Proteomes" id="UP000176294">
    <property type="component" value="Unassembled WGS sequence"/>
</dbReference>
<dbReference type="RefSeq" id="WP_070728648.1">
    <property type="nucleotide sequence ID" value="NZ_MDZB01000110.1"/>
</dbReference>
<sequence length="262" mass="29944">MRFLDRFDCQLVEIDLVNSQPGLFAAITPAHIKRFAPECAAAIPFFQAVKEKEDYKLFQRLCFDGTIYEYLQQEYNRAYGAKLLKLLTRDDAKNIFYVGAFSDYDFMDSQHEVVWEQKRDNALLYGASDERVSEVEDALHKVRSYQLLETLFPSLIHLFAQLKQLDWAALGAVKAHSTNCLLVQRIESGLIFTVFVKALLAAGIEYVVTLHDAVFLREVDAPRARKIIEQEMRGLGLKLKLKEKKDTATSQSEKLTKPLIAS</sequence>
<name>A0A1G1T2I9_9BACT</name>
<comment type="caution">
    <text evidence="1">The sequence shown here is derived from an EMBL/GenBank/DDBJ whole genome shotgun (WGS) entry which is preliminary data.</text>
</comment>
<dbReference type="AlphaFoldDB" id="A0A1G1T2I9"/>
<proteinExistence type="predicted"/>
<reference evidence="1 2" key="1">
    <citation type="submission" date="2016-08" db="EMBL/GenBank/DDBJ databases">
        <title>Hymenobacter coccineus sp. nov., Hymenobacter lapidarius sp. nov. and Hymenobacter glacialis sp. nov., isolated from Antarctic soil.</title>
        <authorList>
            <person name="Sedlacek I."/>
            <person name="Kralova S."/>
            <person name="Kyrova K."/>
            <person name="Maslanova I."/>
            <person name="Stankova E."/>
            <person name="Vrbovska V."/>
            <person name="Nemec M."/>
            <person name="Bartak M."/>
            <person name="Svec P."/>
            <person name="Busse H.-J."/>
            <person name="Pantucek R."/>
        </authorList>
    </citation>
    <scope>NUCLEOTIDE SEQUENCE [LARGE SCALE GENOMIC DNA]</scope>
    <source>
        <strain evidence="1 2">CCM 8643</strain>
    </source>
</reference>
<accession>A0A1G1T2I9</accession>
<evidence type="ECO:0000313" key="1">
    <source>
        <dbReference type="EMBL" id="OGX85077.1"/>
    </source>
</evidence>
<organism evidence="1 2">
    <name type="scientific">Hymenobacter lapidarius</name>
    <dbReference type="NCBI Taxonomy" id="1908237"/>
    <lineage>
        <taxon>Bacteria</taxon>
        <taxon>Pseudomonadati</taxon>
        <taxon>Bacteroidota</taxon>
        <taxon>Cytophagia</taxon>
        <taxon>Cytophagales</taxon>
        <taxon>Hymenobacteraceae</taxon>
        <taxon>Hymenobacter</taxon>
    </lineage>
</organism>
<dbReference type="OrthoDB" id="877021at2"/>
<protein>
    <recommendedName>
        <fullName evidence="3">DNA-directed DNA polymerase family A palm domain-containing protein</fullName>
    </recommendedName>
</protein>
<gene>
    <name evidence="1" type="ORF">BEN47_15275</name>
</gene>
<evidence type="ECO:0000313" key="2">
    <source>
        <dbReference type="Proteomes" id="UP000176294"/>
    </source>
</evidence>
<keyword evidence="2" id="KW-1185">Reference proteome</keyword>
<evidence type="ECO:0008006" key="3">
    <source>
        <dbReference type="Google" id="ProtNLM"/>
    </source>
</evidence>